<dbReference type="PANTHER" id="PTHR43229">
    <property type="entry name" value="NODULATION PROTEIN J"/>
    <property type="match status" value="1"/>
</dbReference>
<evidence type="ECO:0000259" key="7">
    <source>
        <dbReference type="PROSITE" id="PS51012"/>
    </source>
</evidence>
<feature type="transmembrane region" description="Helical" evidence="6">
    <location>
        <begin position="217"/>
        <end position="236"/>
    </location>
</feature>
<comment type="similarity">
    <text evidence="6">Belongs to the ABC-2 integral membrane protein family.</text>
</comment>
<dbReference type="PIRSF" id="PIRSF006648">
    <property type="entry name" value="DrrB"/>
    <property type="match status" value="1"/>
</dbReference>
<dbReference type="PROSITE" id="PS51012">
    <property type="entry name" value="ABC_TM2"/>
    <property type="match status" value="1"/>
</dbReference>
<keyword evidence="6" id="KW-1003">Cell membrane</keyword>
<keyword evidence="2 6" id="KW-0812">Transmembrane</keyword>
<dbReference type="PANTHER" id="PTHR43229:SF3">
    <property type="entry name" value="ABC-TYPE MULTIDRUG TRANSPORT SYSTEM, PERMEASE COMPONENT"/>
    <property type="match status" value="1"/>
</dbReference>
<dbReference type="GO" id="GO:0140359">
    <property type="term" value="F:ABC-type transporter activity"/>
    <property type="evidence" value="ECO:0007669"/>
    <property type="project" value="InterPro"/>
</dbReference>
<dbReference type="Proteomes" id="UP000612585">
    <property type="component" value="Unassembled WGS sequence"/>
</dbReference>
<evidence type="ECO:0000256" key="4">
    <source>
        <dbReference type="ARBA" id="ARBA00023136"/>
    </source>
</evidence>
<dbReference type="EMBL" id="BOPG01000090">
    <property type="protein sequence ID" value="GIJ63244.1"/>
    <property type="molecule type" value="Genomic_DNA"/>
</dbReference>
<feature type="transmembrane region" description="Helical" evidence="6">
    <location>
        <begin position="95"/>
        <end position="121"/>
    </location>
</feature>
<dbReference type="RefSeq" id="WP_204009342.1">
    <property type="nucleotide sequence ID" value="NZ_BOPG01000090.1"/>
</dbReference>
<dbReference type="GO" id="GO:0043190">
    <property type="term" value="C:ATP-binding cassette (ABC) transporter complex"/>
    <property type="evidence" value="ECO:0007669"/>
    <property type="project" value="InterPro"/>
</dbReference>
<dbReference type="InterPro" id="IPR000412">
    <property type="entry name" value="ABC_2_transport"/>
</dbReference>
<feature type="domain" description="ABC transmembrane type-2" evidence="7">
    <location>
        <begin position="18"/>
        <end position="239"/>
    </location>
</feature>
<organism evidence="8 9">
    <name type="scientific">Virgisporangium aurantiacum</name>
    <dbReference type="NCBI Taxonomy" id="175570"/>
    <lineage>
        <taxon>Bacteria</taxon>
        <taxon>Bacillati</taxon>
        <taxon>Actinomycetota</taxon>
        <taxon>Actinomycetes</taxon>
        <taxon>Micromonosporales</taxon>
        <taxon>Micromonosporaceae</taxon>
        <taxon>Virgisporangium</taxon>
    </lineage>
</organism>
<comment type="subcellular location">
    <subcellularLocation>
        <location evidence="6">Cell membrane</location>
        <topology evidence="6">Multi-pass membrane protein</topology>
    </subcellularLocation>
    <subcellularLocation>
        <location evidence="1">Membrane</location>
        <topology evidence="1">Multi-pass membrane protein</topology>
    </subcellularLocation>
</comment>
<keyword evidence="9" id="KW-1185">Reference proteome</keyword>
<keyword evidence="4 6" id="KW-0472">Membrane</keyword>
<evidence type="ECO:0000256" key="5">
    <source>
        <dbReference type="ARBA" id="ARBA00023251"/>
    </source>
</evidence>
<dbReference type="GO" id="GO:0046677">
    <property type="term" value="P:response to antibiotic"/>
    <property type="evidence" value="ECO:0007669"/>
    <property type="project" value="UniProtKB-KW"/>
</dbReference>
<keyword evidence="5" id="KW-0046">Antibiotic resistance</keyword>
<evidence type="ECO:0000313" key="8">
    <source>
        <dbReference type="EMBL" id="GIJ63244.1"/>
    </source>
</evidence>
<dbReference type="InterPro" id="IPR051784">
    <property type="entry name" value="Nod_factor_ABC_transporter"/>
</dbReference>
<evidence type="ECO:0000313" key="9">
    <source>
        <dbReference type="Proteomes" id="UP000612585"/>
    </source>
</evidence>
<dbReference type="AlphaFoldDB" id="A0A8J3ZFK7"/>
<reference evidence="8" key="1">
    <citation type="submission" date="2021-01" db="EMBL/GenBank/DDBJ databases">
        <title>Whole genome shotgun sequence of Virgisporangium aurantiacum NBRC 16421.</title>
        <authorList>
            <person name="Komaki H."/>
            <person name="Tamura T."/>
        </authorList>
    </citation>
    <scope>NUCLEOTIDE SEQUENCE</scope>
    <source>
        <strain evidence="8">NBRC 16421</strain>
    </source>
</reference>
<name>A0A8J3ZFK7_9ACTN</name>
<accession>A0A8J3ZFK7</accession>
<sequence>MNLTYLRLEVVRVLRNKRVLVFSILLPSILLLVIGSPDKHEAYQGTTVAAYIMVSMGIFGAMSSATGAAGSIAVERGVGWNRQLRLTPLNPLKYVLSKVVLALVLVLPPLTVVYALGAAFLDVRLSAGTWALVFLGSWLSALPFAALGLIIGYVAKPESIQQVSGLLFFLLALFGGLWLPLDQMPHAMRVVATWTPAYWAADVARAPLTHGSLDGKAVLVLLAWAVGLGIIGIRRFRVDTARA</sequence>
<evidence type="ECO:0000256" key="3">
    <source>
        <dbReference type="ARBA" id="ARBA00022989"/>
    </source>
</evidence>
<dbReference type="InterPro" id="IPR013525">
    <property type="entry name" value="ABC2_TM"/>
</dbReference>
<keyword evidence="3 6" id="KW-1133">Transmembrane helix</keyword>
<feature type="transmembrane region" description="Helical" evidence="6">
    <location>
        <begin position="20"/>
        <end position="36"/>
    </location>
</feature>
<keyword evidence="6" id="KW-0813">Transport</keyword>
<evidence type="ECO:0000256" key="2">
    <source>
        <dbReference type="ARBA" id="ARBA00022692"/>
    </source>
</evidence>
<evidence type="ECO:0000256" key="6">
    <source>
        <dbReference type="RuleBase" id="RU361157"/>
    </source>
</evidence>
<dbReference type="Pfam" id="PF01061">
    <property type="entry name" value="ABC2_membrane"/>
    <property type="match status" value="1"/>
</dbReference>
<dbReference type="InterPro" id="IPR047817">
    <property type="entry name" value="ABC2_TM_bact-type"/>
</dbReference>
<evidence type="ECO:0000256" key="1">
    <source>
        <dbReference type="ARBA" id="ARBA00004141"/>
    </source>
</evidence>
<proteinExistence type="inferred from homology"/>
<gene>
    <name evidence="8" type="ORF">Vau01_107600</name>
</gene>
<comment type="caution">
    <text evidence="8">The sequence shown here is derived from an EMBL/GenBank/DDBJ whole genome shotgun (WGS) entry which is preliminary data.</text>
</comment>
<feature type="transmembrane region" description="Helical" evidence="6">
    <location>
        <begin position="48"/>
        <end position="74"/>
    </location>
</feature>
<protein>
    <recommendedName>
        <fullName evidence="6">Transport permease protein</fullName>
    </recommendedName>
</protein>
<feature type="transmembrane region" description="Helical" evidence="6">
    <location>
        <begin position="163"/>
        <end position="181"/>
    </location>
</feature>
<feature type="transmembrane region" description="Helical" evidence="6">
    <location>
        <begin position="127"/>
        <end position="151"/>
    </location>
</feature>